<comment type="subcellular location">
    <subcellularLocation>
        <location evidence="1">Nucleus</location>
    </subcellularLocation>
</comment>
<dbReference type="SMART" id="SM00360">
    <property type="entry name" value="RRM"/>
    <property type="match status" value="2"/>
</dbReference>
<evidence type="ECO:0000259" key="8">
    <source>
        <dbReference type="PROSITE" id="PS50102"/>
    </source>
</evidence>
<feature type="compositionally biased region" description="Basic and acidic residues" evidence="7">
    <location>
        <begin position="178"/>
        <end position="193"/>
    </location>
</feature>
<dbReference type="InterPro" id="IPR050374">
    <property type="entry name" value="RRT5_SRSF_SR"/>
</dbReference>
<organism evidence="9">
    <name type="scientific">Albugo laibachii Nc14</name>
    <dbReference type="NCBI Taxonomy" id="890382"/>
    <lineage>
        <taxon>Eukaryota</taxon>
        <taxon>Sar</taxon>
        <taxon>Stramenopiles</taxon>
        <taxon>Oomycota</taxon>
        <taxon>Peronosporomycetes</taxon>
        <taxon>Albuginales</taxon>
        <taxon>Albuginaceae</taxon>
        <taxon>Albugo</taxon>
    </lineage>
</organism>
<dbReference type="SUPFAM" id="SSF54928">
    <property type="entry name" value="RNA-binding domain, RBD"/>
    <property type="match status" value="1"/>
</dbReference>
<evidence type="ECO:0000256" key="4">
    <source>
        <dbReference type="ARBA" id="ARBA00022884"/>
    </source>
</evidence>
<dbReference type="InterPro" id="IPR012677">
    <property type="entry name" value="Nucleotide-bd_a/b_plait_sf"/>
</dbReference>
<reference evidence="9" key="1">
    <citation type="journal article" date="2011" name="PLoS Biol.">
        <title>Gene gain and loss during evolution of obligate parasitism in the white rust pathogen of Arabidopsis thaliana.</title>
        <authorList>
            <person name="Kemen E."/>
            <person name="Gardiner A."/>
            <person name="Schultz-Larsen T."/>
            <person name="Kemen A.C."/>
            <person name="Balmuth A.L."/>
            <person name="Robert-Seilaniantz A."/>
            <person name="Bailey K."/>
            <person name="Holub E."/>
            <person name="Studholme D.J."/>
            <person name="Maclean D."/>
            <person name="Jones J.D."/>
        </authorList>
    </citation>
    <scope>NUCLEOTIDE SEQUENCE</scope>
</reference>
<dbReference type="Gene3D" id="3.30.70.330">
    <property type="match status" value="2"/>
</dbReference>
<feature type="compositionally biased region" description="Basic residues" evidence="7">
    <location>
        <begin position="229"/>
        <end position="256"/>
    </location>
</feature>
<evidence type="ECO:0000256" key="7">
    <source>
        <dbReference type="SAM" id="MobiDB-lite"/>
    </source>
</evidence>
<dbReference type="GO" id="GO:0003729">
    <property type="term" value="F:mRNA binding"/>
    <property type="evidence" value="ECO:0007669"/>
    <property type="project" value="TreeGrafter"/>
</dbReference>
<dbReference type="AlphaFoldDB" id="F0WHR0"/>
<evidence type="ECO:0000313" key="9">
    <source>
        <dbReference type="EMBL" id="CCA20785.1"/>
    </source>
</evidence>
<dbReference type="InterPro" id="IPR000504">
    <property type="entry name" value="RRM_dom"/>
</dbReference>
<dbReference type="EMBL" id="FR824148">
    <property type="protein sequence ID" value="CCA20785.1"/>
    <property type="molecule type" value="Genomic_DNA"/>
</dbReference>
<evidence type="ECO:0000256" key="3">
    <source>
        <dbReference type="ARBA" id="ARBA00022737"/>
    </source>
</evidence>
<dbReference type="PANTHER" id="PTHR23003">
    <property type="entry name" value="RNA RECOGNITION MOTIF RRM DOMAIN CONTAINING PROTEIN"/>
    <property type="match status" value="1"/>
</dbReference>
<dbReference type="GO" id="GO:0005737">
    <property type="term" value="C:cytoplasm"/>
    <property type="evidence" value="ECO:0007669"/>
    <property type="project" value="TreeGrafter"/>
</dbReference>
<dbReference type="Pfam" id="PF00076">
    <property type="entry name" value="RRM_1"/>
    <property type="match status" value="2"/>
</dbReference>
<dbReference type="PANTHER" id="PTHR23003:SF62">
    <property type="entry name" value="SERINE_ARGININE (SR)-TYPE SHUTTLING MRNA BINDING PROTEIN NPL3"/>
    <property type="match status" value="1"/>
</dbReference>
<feature type="domain" description="RRM" evidence="8">
    <location>
        <begin position="119"/>
        <end position="190"/>
    </location>
</feature>
<evidence type="ECO:0000256" key="6">
    <source>
        <dbReference type="PROSITE-ProRule" id="PRU00176"/>
    </source>
</evidence>
<dbReference type="InterPro" id="IPR035979">
    <property type="entry name" value="RBD_domain_sf"/>
</dbReference>
<sequence length="275" mass="32138">MRRKPKPSVYYSHPSLSIHSIPTMPKIFVGNLPQEISEPELEKTFGEFGKIVNVILKFPRRPPPFAFIEYEDLRDAEDAVQQMHGKELHGAEIRVEISRNGPKASRDEKFGGRHHGTQFRVELSNIPRSVSWQDLKDFLRIGGVVVHADVDRRGNGVASFTNQQEMERAIRKLKDAKLNGERIKIRQERDRPTSRSRSVSRSRSSSRSPSRSDRRDRRRRRYSPSVSRSRSKSRRHSRHRRHRSRSRTRSRTRNGKRSASLSRSNSRSDSQRYFM</sequence>
<evidence type="ECO:0000256" key="5">
    <source>
        <dbReference type="ARBA" id="ARBA00023242"/>
    </source>
</evidence>
<evidence type="ECO:0000256" key="2">
    <source>
        <dbReference type="ARBA" id="ARBA00022664"/>
    </source>
</evidence>
<evidence type="ECO:0000256" key="1">
    <source>
        <dbReference type="ARBA" id="ARBA00004123"/>
    </source>
</evidence>
<keyword evidence="2" id="KW-0507">mRNA processing</keyword>
<keyword evidence="4 6" id="KW-0694">RNA-binding</keyword>
<protein>
    <submittedName>
        <fullName evidence="9">Splicing factor putative</fullName>
    </submittedName>
</protein>
<dbReference type="GO" id="GO:0006397">
    <property type="term" value="P:mRNA processing"/>
    <property type="evidence" value="ECO:0007669"/>
    <property type="project" value="UniProtKB-KW"/>
</dbReference>
<feature type="region of interest" description="Disordered" evidence="7">
    <location>
        <begin position="178"/>
        <end position="275"/>
    </location>
</feature>
<feature type="compositionally biased region" description="Low complexity" evidence="7">
    <location>
        <begin position="195"/>
        <end position="209"/>
    </location>
</feature>
<dbReference type="CDD" id="cd12339">
    <property type="entry name" value="RRM2_SRSF1_4_like"/>
    <property type="match status" value="1"/>
</dbReference>
<feature type="compositionally biased region" description="Low complexity" evidence="7">
    <location>
        <begin position="257"/>
        <end position="275"/>
    </location>
</feature>
<reference evidence="9" key="2">
    <citation type="submission" date="2011-02" db="EMBL/GenBank/DDBJ databases">
        <authorList>
            <person name="MacLean D."/>
        </authorList>
    </citation>
    <scope>NUCLEOTIDE SEQUENCE</scope>
</reference>
<dbReference type="HOGENOM" id="CLU_012062_34_0_1"/>
<dbReference type="PROSITE" id="PS50102">
    <property type="entry name" value="RRM"/>
    <property type="match status" value="2"/>
</dbReference>
<keyword evidence="5" id="KW-0539">Nucleus</keyword>
<proteinExistence type="predicted"/>
<gene>
    <name evidence="9" type="primary">AlNc14C103G6117</name>
    <name evidence="9" type="ORF">ALNC14_069280</name>
</gene>
<name>F0WHR0_9STRA</name>
<feature type="domain" description="RRM" evidence="8">
    <location>
        <begin position="25"/>
        <end position="100"/>
    </location>
</feature>
<keyword evidence="3" id="KW-0677">Repeat</keyword>
<dbReference type="GO" id="GO:0005634">
    <property type="term" value="C:nucleus"/>
    <property type="evidence" value="ECO:0007669"/>
    <property type="project" value="UniProtKB-SubCell"/>
</dbReference>
<accession>F0WHR0</accession>